<dbReference type="EMBL" id="MT631683">
    <property type="protein sequence ID" value="QNO57238.1"/>
    <property type="molecule type" value="Genomic_DNA"/>
</dbReference>
<evidence type="ECO:0008006" key="3">
    <source>
        <dbReference type="Google" id="ProtNLM"/>
    </source>
</evidence>
<evidence type="ECO:0000313" key="2">
    <source>
        <dbReference type="EMBL" id="QNO57238.1"/>
    </source>
</evidence>
<dbReference type="AlphaFoldDB" id="A0A7G9ZAF4"/>
<feature type="transmembrane region" description="Helical" evidence="1">
    <location>
        <begin position="42"/>
        <end position="65"/>
    </location>
</feature>
<proteinExistence type="predicted"/>
<organism evidence="2">
    <name type="scientific">Candidatus Methanophaga sp. ANME-1 ERB7</name>
    <dbReference type="NCBI Taxonomy" id="2759913"/>
    <lineage>
        <taxon>Archaea</taxon>
        <taxon>Methanobacteriati</taxon>
        <taxon>Methanobacteriota</taxon>
        <taxon>Stenosarchaea group</taxon>
        <taxon>Methanomicrobia</taxon>
        <taxon>Candidatus Methanophagales</taxon>
        <taxon>Candidatus Methanophagaceae</taxon>
        <taxon>Candidatus Methanophaga</taxon>
    </lineage>
</organism>
<accession>A0A7G9ZAF4</accession>
<keyword evidence="1" id="KW-1133">Transmembrane helix</keyword>
<evidence type="ECO:0000256" key="1">
    <source>
        <dbReference type="SAM" id="Phobius"/>
    </source>
</evidence>
<sequence>MVNYVVLVTAMIGKILKIVLVGIAVVLGVALVLFMYDEHIMGFYLVFGVVGVGLFMVAMQILSLIQREGQQDD</sequence>
<protein>
    <recommendedName>
        <fullName evidence="3">Major facilitator superfamily (MFS) profile domain-containing protein</fullName>
    </recommendedName>
</protein>
<reference evidence="2" key="1">
    <citation type="submission" date="2020-06" db="EMBL/GenBank/DDBJ databases">
        <title>Unique genomic features of the anaerobic methanotrophic archaea.</title>
        <authorList>
            <person name="Chadwick G.L."/>
            <person name="Skennerton C.T."/>
            <person name="Laso-Perez R."/>
            <person name="Leu A.O."/>
            <person name="Speth D.R."/>
            <person name="Yu H."/>
            <person name="Morgan-Lang C."/>
            <person name="Hatzenpichler R."/>
            <person name="Goudeau D."/>
            <person name="Malmstrom R."/>
            <person name="Brazelton W.J."/>
            <person name="Woyke T."/>
            <person name="Hallam S.J."/>
            <person name="Tyson G.W."/>
            <person name="Wegener G."/>
            <person name="Boetius A."/>
            <person name="Orphan V."/>
        </authorList>
    </citation>
    <scope>NUCLEOTIDE SEQUENCE</scope>
</reference>
<gene>
    <name evidence="2" type="ORF">ALKFPMEL_00020</name>
</gene>
<keyword evidence="1" id="KW-0812">Transmembrane</keyword>
<name>A0A7G9ZAF4_9EURY</name>
<keyword evidence="1" id="KW-0472">Membrane</keyword>
<feature type="transmembrane region" description="Helical" evidence="1">
    <location>
        <begin position="15"/>
        <end position="36"/>
    </location>
</feature>